<reference evidence="2" key="1">
    <citation type="journal article" date="2023" name="Mol. Ecol. Resour.">
        <title>Chromosome-level genome assembly of a triploid poplar Populus alba 'Berolinensis'.</title>
        <authorList>
            <person name="Chen S."/>
            <person name="Yu Y."/>
            <person name="Wang X."/>
            <person name="Wang S."/>
            <person name="Zhang T."/>
            <person name="Zhou Y."/>
            <person name="He R."/>
            <person name="Meng N."/>
            <person name="Wang Y."/>
            <person name="Liu W."/>
            <person name="Liu Z."/>
            <person name="Liu J."/>
            <person name="Guo Q."/>
            <person name="Huang H."/>
            <person name="Sederoff R.R."/>
            <person name="Wang G."/>
            <person name="Qu G."/>
            <person name="Chen S."/>
        </authorList>
    </citation>
    <scope>NUCLEOTIDE SEQUENCE</scope>
    <source>
        <strain evidence="2">SC-2020</strain>
    </source>
</reference>
<evidence type="ECO:0000256" key="1">
    <source>
        <dbReference type="SAM" id="MobiDB-lite"/>
    </source>
</evidence>
<feature type="region of interest" description="Disordered" evidence="1">
    <location>
        <begin position="1"/>
        <end position="26"/>
    </location>
</feature>
<evidence type="ECO:0000313" key="2">
    <source>
        <dbReference type="EMBL" id="KAJ6969669.1"/>
    </source>
</evidence>
<protein>
    <submittedName>
        <fullName evidence="2">Uncharacterized protein</fullName>
    </submittedName>
</protein>
<dbReference type="AlphaFoldDB" id="A0AAD6PVZ8"/>
<dbReference type="EMBL" id="JAQIZT010000015">
    <property type="protein sequence ID" value="KAJ6969669.1"/>
    <property type="molecule type" value="Genomic_DNA"/>
</dbReference>
<gene>
    <name evidence="2" type="ORF">NC653_034257</name>
</gene>
<keyword evidence="3" id="KW-1185">Reference proteome</keyword>
<organism evidence="2 3">
    <name type="scientific">Populus alba x Populus x berolinensis</name>
    <dbReference type="NCBI Taxonomy" id="444605"/>
    <lineage>
        <taxon>Eukaryota</taxon>
        <taxon>Viridiplantae</taxon>
        <taxon>Streptophyta</taxon>
        <taxon>Embryophyta</taxon>
        <taxon>Tracheophyta</taxon>
        <taxon>Spermatophyta</taxon>
        <taxon>Magnoliopsida</taxon>
        <taxon>eudicotyledons</taxon>
        <taxon>Gunneridae</taxon>
        <taxon>Pentapetalae</taxon>
        <taxon>rosids</taxon>
        <taxon>fabids</taxon>
        <taxon>Malpighiales</taxon>
        <taxon>Salicaceae</taxon>
        <taxon>Saliceae</taxon>
        <taxon>Populus</taxon>
    </lineage>
</organism>
<proteinExistence type="predicted"/>
<evidence type="ECO:0000313" key="3">
    <source>
        <dbReference type="Proteomes" id="UP001164929"/>
    </source>
</evidence>
<name>A0AAD6PVZ8_9ROSI</name>
<accession>A0AAD6PVZ8</accession>
<sequence length="80" mass="7987">MTTLQDTLPKLDGHKGRAAATKPTPNMSRVLCTMHITEPEVSSGTIGLSAPSSFLGFGGAGAGARGLGAKISKGSSTLST</sequence>
<comment type="caution">
    <text evidence="2">The sequence shown here is derived from an EMBL/GenBank/DDBJ whole genome shotgun (WGS) entry which is preliminary data.</text>
</comment>
<dbReference type="Proteomes" id="UP001164929">
    <property type="component" value="Chromosome 15"/>
</dbReference>